<accession>A0A286GY01</accession>
<name>A0A286GY01_9PROT</name>
<organism evidence="1 2">
    <name type="scientific">Caenispirillum bisanense</name>
    <dbReference type="NCBI Taxonomy" id="414052"/>
    <lineage>
        <taxon>Bacteria</taxon>
        <taxon>Pseudomonadati</taxon>
        <taxon>Pseudomonadota</taxon>
        <taxon>Alphaproteobacteria</taxon>
        <taxon>Rhodospirillales</taxon>
        <taxon>Novispirillaceae</taxon>
        <taxon>Caenispirillum</taxon>
    </lineage>
</organism>
<proteinExistence type="predicted"/>
<evidence type="ECO:0000313" key="2">
    <source>
        <dbReference type="Proteomes" id="UP000219621"/>
    </source>
</evidence>
<dbReference type="PANTHER" id="PTHR35370:SF1">
    <property type="entry name" value="TYPE VI SECRETION SYSTEM COMPONENT TSSF1"/>
    <property type="match status" value="1"/>
</dbReference>
<reference evidence="1 2" key="1">
    <citation type="submission" date="2017-09" db="EMBL/GenBank/DDBJ databases">
        <authorList>
            <person name="Ehlers B."/>
            <person name="Leendertz F.H."/>
        </authorList>
    </citation>
    <scope>NUCLEOTIDE SEQUENCE [LARGE SCALE GENOMIC DNA]</scope>
    <source>
        <strain evidence="1 2">USBA 140</strain>
    </source>
</reference>
<dbReference type="Pfam" id="PF05947">
    <property type="entry name" value="T6SS_TssF"/>
    <property type="match status" value="1"/>
</dbReference>
<dbReference type="RefSeq" id="WP_097281186.1">
    <property type="nucleotide sequence ID" value="NZ_OCNJ01000012.1"/>
</dbReference>
<dbReference type="PIRSF" id="PIRSF028304">
    <property type="entry name" value="UCP028304"/>
    <property type="match status" value="1"/>
</dbReference>
<dbReference type="InterPro" id="IPR010272">
    <property type="entry name" value="T6SS_TssF"/>
</dbReference>
<dbReference type="NCBIfam" id="TIGR03359">
    <property type="entry name" value="VI_chp_6"/>
    <property type="match status" value="1"/>
</dbReference>
<gene>
    <name evidence="1" type="ORF">SAMN05421508_11269</name>
</gene>
<sequence>MRREDLYSHYERELLYLRRAGEGFARAYPKVAKRLALGPESAGDPHVERLIESFAFLTARVQMNLDRQFPVFTDALLDILYPHLSAPIPSCGIARLVPDGDAGQLTEGHVLPRGTELVATAGEDARCRFTTTAPLTLWPVALTETAAQAPDGTPFEDDASVAGVLRIELAAQGVPLHETGLRTLRVFIHSEPTVAAALYEALTCHVRQAVVRCPGAPDVRVRGGTIVEPAGLGTDETMLPVPPNSHPGYALLQEYFVFPQKFLFLDITLPPGALSGETATILLGLSRPLPQRLRLRHDTLQLGCVPVVNLFRRIAEPIRLDQRRTSYLVTPDALRDRITEVYSVLDVAGVRDDGTQIRYVPLFSTRHALAGEDPEAFWFSSRGAGLRQDRPGTDTWLSLTDLNFDPVKPAAETLLVTTLCTNRGLAEEVPAKARLYLEDAAPVGEAMLLYKPTIPRYRSGSGETSWRLVSQMALNHLSLVSGPEALTALQEILVLHTLDDPAARMQVSSLRGLEVRPIVQRIGQDAWRGFCRGLLVTIDVDERGFVGASPLVFGEVLSRFLGLYASINSFVQLRFQSLQRGGEWRTWRSISGDQHVL</sequence>
<dbReference type="Proteomes" id="UP000219621">
    <property type="component" value="Unassembled WGS sequence"/>
</dbReference>
<keyword evidence="2" id="KW-1185">Reference proteome</keyword>
<dbReference type="OrthoDB" id="9763676at2"/>
<dbReference type="PANTHER" id="PTHR35370">
    <property type="entry name" value="CYTOPLASMIC PROTEIN-RELATED-RELATED"/>
    <property type="match status" value="1"/>
</dbReference>
<evidence type="ECO:0000313" key="1">
    <source>
        <dbReference type="EMBL" id="SOE00388.1"/>
    </source>
</evidence>
<protein>
    <submittedName>
        <fullName evidence="1">Type VI secretion system protein ImpG</fullName>
    </submittedName>
</protein>
<dbReference type="EMBL" id="OCNJ01000012">
    <property type="protein sequence ID" value="SOE00388.1"/>
    <property type="molecule type" value="Genomic_DNA"/>
</dbReference>
<dbReference type="AlphaFoldDB" id="A0A286GY01"/>